<dbReference type="AlphaFoldDB" id="A0A0L6UZ15"/>
<evidence type="ECO:0000313" key="1">
    <source>
        <dbReference type="EMBL" id="KNZ53462.1"/>
    </source>
</evidence>
<dbReference type="OrthoDB" id="3054497at2759"/>
<gene>
    <name evidence="1" type="ORF">VP01_3230g1</name>
</gene>
<sequence length="112" mass="12546">MVVLEEHRGKLLKLDKGHYGTKQGGCCGWKHFVQVMEGIGFSVSFYDDSFYHLNCGSDTILVWIHVDNGIVTPSSESVMCFFQRALNCGHQSRASIFFKNGVVPTFPDTKDP</sequence>
<dbReference type="VEuPathDB" id="FungiDB:VP01_3230g1"/>
<proteinExistence type="predicted"/>
<organism evidence="1 2">
    <name type="scientific">Puccinia sorghi</name>
    <dbReference type="NCBI Taxonomy" id="27349"/>
    <lineage>
        <taxon>Eukaryota</taxon>
        <taxon>Fungi</taxon>
        <taxon>Dikarya</taxon>
        <taxon>Basidiomycota</taxon>
        <taxon>Pucciniomycotina</taxon>
        <taxon>Pucciniomycetes</taxon>
        <taxon>Pucciniales</taxon>
        <taxon>Pucciniaceae</taxon>
        <taxon>Puccinia</taxon>
    </lineage>
</organism>
<accession>A0A0L6UZ15</accession>
<name>A0A0L6UZ15_9BASI</name>
<dbReference type="Proteomes" id="UP000037035">
    <property type="component" value="Unassembled WGS sequence"/>
</dbReference>
<keyword evidence="2" id="KW-1185">Reference proteome</keyword>
<evidence type="ECO:0000313" key="2">
    <source>
        <dbReference type="Proteomes" id="UP000037035"/>
    </source>
</evidence>
<evidence type="ECO:0008006" key="3">
    <source>
        <dbReference type="Google" id="ProtNLM"/>
    </source>
</evidence>
<protein>
    <recommendedName>
        <fullName evidence="3">Reverse transcriptase Ty1/copia-type domain-containing protein</fullName>
    </recommendedName>
</protein>
<reference evidence="1 2" key="1">
    <citation type="submission" date="2015-08" db="EMBL/GenBank/DDBJ databases">
        <title>Next Generation Sequencing and Analysis of the Genome of Puccinia sorghi L Schw, the Causal Agent of Maize Common Rust.</title>
        <authorList>
            <person name="Rochi L."/>
            <person name="Burguener G."/>
            <person name="Darino M."/>
            <person name="Turjanski A."/>
            <person name="Kreff E."/>
            <person name="Dieguez M.J."/>
            <person name="Sacco F."/>
        </authorList>
    </citation>
    <scope>NUCLEOTIDE SEQUENCE [LARGE SCALE GENOMIC DNA]</scope>
    <source>
        <strain evidence="1 2">RO10H11247</strain>
    </source>
</reference>
<dbReference type="EMBL" id="LAVV01008203">
    <property type="protein sequence ID" value="KNZ53462.1"/>
    <property type="molecule type" value="Genomic_DNA"/>
</dbReference>
<comment type="caution">
    <text evidence="1">The sequence shown here is derived from an EMBL/GenBank/DDBJ whole genome shotgun (WGS) entry which is preliminary data.</text>
</comment>